<comment type="caution">
    <text evidence="1">The sequence shown here is derived from an EMBL/GenBank/DDBJ whole genome shotgun (WGS) entry which is preliminary data.</text>
</comment>
<dbReference type="EMBL" id="JADBEF010000001">
    <property type="protein sequence ID" value="MBE1564590.1"/>
    <property type="molecule type" value="Genomic_DNA"/>
</dbReference>
<reference evidence="1 2" key="1">
    <citation type="submission" date="2020-10" db="EMBL/GenBank/DDBJ databases">
        <title>Sequencing the genomes of 1000 actinobacteria strains.</title>
        <authorList>
            <person name="Klenk H.-P."/>
        </authorList>
    </citation>
    <scope>NUCLEOTIDE SEQUENCE [LARGE SCALE GENOMIC DNA]</scope>
    <source>
        <strain evidence="1 2">DSM 43748</strain>
    </source>
</reference>
<gene>
    <name evidence="1" type="ORF">H4W81_007369</name>
</gene>
<sequence>MLRQDVELAPYHGTHPAPRRPDCESVAWYESTPRCDRVRVREHTCGCRSTVYELCAAAGVLFVRRLEREDGSVNVRETSWLRTAEVLRLWAAILDGRAS</sequence>
<keyword evidence="2" id="KW-1185">Reference proteome</keyword>
<proteinExistence type="predicted"/>
<accession>A0ABR9KRD5</accession>
<evidence type="ECO:0000313" key="1">
    <source>
        <dbReference type="EMBL" id="MBE1564590.1"/>
    </source>
</evidence>
<protein>
    <submittedName>
        <fullName evidence="1">Uncharacterized protein</fullName>
    </submittedName>
</protein>
<evidence type="ECO:0000313" key="2">
    <source>
        <dbReference type="Proteomes" id="UP000661607"/>
    </source>
</evidence>
<dbReference type="Proteomes" id="UP000661607">
    <property type="component" value="Unassembled WGS sequence"/>
</dbReference>
<name>A0ABR9KRD5_9ACTN</name>
<dbReference type="RefSeq" id="WP_225958961.1">
    <property type="nucleotide sequence ID" value="NZ_JADBEF010000001.1"/>
</dbReference>
<organism evidence="1 2">
    <name type="scientific">Nonomuraea africana</name>
    <dbReference type="NCBI Taxonomy" id="46171"/>
    <lineage>
        <taxon>Bacteria</taxon>
        <taxon>Bacillati</taxon>
        <taxon>Actinomycetota</taxon>
        <taxon>Actinomycetes</taxon>
        <taxon>Streptosporangiales</taxon>
        <taxon>Streptosporangiaceae</taxon>
        <taxon>Nonomuraea</taxon>
    </lineage>
</organism>